<proteinExistence type="inferred from homology"/>
<dbReference type="InterPro" id="IPR037185">
    <property type="entry name" value="EmrE-like"/>
</dbReference>
<keyword evidence="5 7" id="KW-1133">Transmembrane helix</keyword>
<keyword evidence="6 7" id="KW-0472">Membrane</keyword>
<evidence type="ECO:0000256" key="4">
    <source>
        <dbReference type="ARBA" id="ARBA00022692"/>
    </source>
</evidence>
<sequence>MRPKLASIFFIMGGGICLISRLSSPYILLILATMFWGGNFTVGKSLVSYVPPFTMSLIRWSMALIILLPLAWKELAQTKQIMIKHWKTLIALSLTGIVAFNALAYISVQYTTSINASLVNALSPVLIMLLSLYVLKEKMSKVQILGVFISLVGVIWIITKGKIDYLLSLTFNTGDMIMIFAVLAWAVYSVLMRASGTNLPKTATFFVTILIGVVILAPFAMWETYSLPSWEHLEAPQYLGLLYIGVFPSILSFVFWNKALFIIGPSKASIFLNFIVLFASIFSILFLNEKIYPAQVIGGLLIISGVVLTTNIKLFKSTRGSTKVKHQTKEKPSSS</sequence>
<dbReference type="Pfam" id="PF00892">
    <property type="entry name" value="EamA"/>
    <property type="match status" value="2"/>
</dbReference>
<organism evidence="9 10">
    <name type="scientific">Siminovitchia acidinfaciens</name>
    <dbReference type="NCBI Taxonomy" id="2321395"/>
    <lineage>
        <taxon>Bacteria</taxon>
        <taxon>Bacillati</taxon>
        <taxon>Bacillota</taxon>
        <taxon>Bacilli</taxon>
        <taxon>Bacillales</taxon>
        <taxon>Bacillaceae</taxon>
        <taxon>Siminovitchia</taxon>
    </lineage>
</organism>
<dbReference type="AlphaFoldDB" id="A0A429Y538"/>
<dbReference type="SUPFAM" id="SSF103481">
    <property type="entry name" value="Multidrug resistance efflux transporter EmrE"/>
    <property type="match status" value="2"/>
</dbReference>
<keyword evidence="4 7" id="KW-0812">Transmembrane</keyword>
<evidence type="ECO:0000313" key="10">
    <source>
        <dbReference type="Proteomes" id="UP000287156"/>
    </source>
</evidence>
<accession>A0A429Y538</accession>
<feature type="domain" description="EamA" evidence="8">
    <location>
        <begin position="173"/>
        <end position="310"/>
    </location>
</feature>
<feature type="transmembrane region" description="Helical" evidence="7">
    <location>
        <begin position="292"/>
        <end position="315"/>
    </location>
</feature>
<comment type="subcellular location">
    <subcellularLocation>
        <location evidence="1">Cell membrane</location>
        <topology evidence="1">Multi-pass membrane protein</topology>
    </subcellularLocation>
</comment>
<evidence type="ECO:0000259" key="8">
    <source>
        <dbReference type="Pfam" id="PF00892"/>
    </source>
</evidence>
<feature type="transmembrane region" description="Helical" evidence="7">
    <location>
        <begin position="57"/>
        <end position="76"/>
    </location>
</feature>
<feature type="transmembrane region" description="Helical" evidence="7">
    <location>
        <begin position="88"/>
        <end position="108"/>
    </location>
</feature>
<keyword evidence="3" id="KW-1003">Cell membrane</keyword>
<name>A0A429Y538_9BACI</name>
<evidence type="ECO:0000256" key="5">
    <source>
        <dbReference type="ARBA" id="ARBA00022989"/>
    </source>
</evidence>
<feature type="transmembrane region" description="Helical" evidence="7">
    <location>
        <begin position="7"/>
        <end position="37"/>
    </location>
</feature>
<feature type="transmembrane region" description="Helical" evidence="7">
    <location>
        <begin position="203"/>
        <end position="222"/>
    </location>
</feature>
<dbReference type="Gene3D" id="1.10.3730.20">
    <property type="match status" value="1"/>
</dbReference>
<dbReference type="PANTHER" id="PTHR42920">
    <property type="entry name" value="OS03G0707200 PROTEIN-RELATED"/>
    <property type="match status" value="1"/>
</dbReference>
<comment type="caution">
    <text evidence="9">The sequence shown here is derived from an EMBL/GenBank/DDBJ whole genome shotgun (WGS) entry which is preliminary data.</text>
</comment>
<evidence type="ECO:0000256" key="7">
    <source>
        <dbReference type="SAM" id="Phobius"/>
    </source>
</evidence>
<dbReference type="PANTHER" id="PTHR42920:SF11">
    <property type="entry name" value="INNER MEMBRANE PROTEIN YTFF"/>
    <property type="match status" value="1"/>
</dbReference>
<keyword evidence="10" id="KW-1185">Reference proteome</keyword>
<feature type="domain" description="EamA" evidence="8">
    <location>
        <begin position="26"/>
        <end position="158"/>
    </location>
</feature>
<gene>
    <name evidence="9" type="ORF">D4T97_006935</name>
</gene>
<feature type="transmembrane region" description="Helical" evidence="7">
    <location>
        <begin position="268"/>
        <end position="286"/>
    </location>
</feature>
<evidence type="ECO:0000256" key="2">
    <source>
        <dbReference type="ARBA" id="ARBA00007362"/>
    </source>
</evidence>
<feature type="transmembrane region" description="Helical" evidence="7">
    <location>
        <begin position="237"/>
        <end position="256"/>
    </location>
</feature>
<dbReference type="EMBL" id="QYTV02000002">
    <property type="protein sequence ID" value="RST76488.1"/>
    <property type="molecule type" value="Genomic_DNA"/>
</dbReference>
<reference evidence="9" key="1">
    <citation type="submission" date="2018-12" db="EMBL/GenBank/DDBJ databases">
        <authorList>
            <person name="Sun L."/>
            <person name="Chen Z."/>
        </authorList>
    </citation>
    <scope>NUCLEOTIDE SEQUENCE [LARGE SCALE GENOMIC DNA]</scope>
    <source>
        <strain evidence="9">3-2-2</strain>
    </source>
</reference>
<evidence type="ECO:0000256" key="3">
    <source>
        <dbReference type="ARBA" id="ARBA00022475"/>
    </source>
</evidence>
<dbReference type="InterPro" id="IPR051258">
    <property type="entry name" value="Diverse_Substrate_Transporter"/>
</dbReference>
<evidence type="ECO:0000256" key="1">
    <source>
        <dbReference type="ARBA" id="ARBA00004651"/>
    </source>
</evidence>
<dbReference type="InterPro" id="IPR000620">
    <property type="entry name" value="EamA_dom"/>
</dbReference>
<evidence type="ECO:0000313" key="9">
    <source>
        <dbReference type="EMBL" id="RST76488.1"/>
    </source>
</evidence>
<protein>
    <submittedName>
        <fullName evidence="9">DMT family transporter</fullName>
    </submittedName>
</protein>
<comment type="similarity">
    <text evidence="2">Belongs to the EamA transporter family.</text>
</comment>
<feature type="transmembrane region" description="Helical" evidence="7">
    <location>
        <begin position="114"/>
        <end position="135"/>
    </location>
</feature>
<dbReference type="Proteomes" id="UP000287156">
    <property type="component" value="Unassembled WGS sequence"/>
</dbReference>
<evidence type="ECO:0000256" key="6">
    <source>
        <dbReference type="ARBA" id="ARBA00023136"/>
    </source>
</evidence>
<feature type="transmembrane region" description="Helical" evidence="7">
    <location>
        <begin position="142"/>
        <end position="159"/>
    </location>
</feature>
<dbReference type="GO" id="GO:0005886">
    <property type="term" value="C:plasma membrane"/>
    <property type="evidence" value="ECO:0007669"/>
    <property type="project" value="UniProtKB-SubCell"/>
</dbReference>
<feature type="transmembrane region" description="Helical" evidence="7">
    <location>
        <begin position="165"/>
        <end position="191"/>
    </location>
</feature>